<accession>A0ABT8EMB6</accession>
<name>A0ABT8EMB6_9BURK</name>
<dbReference type="InterPro" id="IPR005303">
    <property type="entry name" value="MOCOS_middle"/>
</dbReference>
<protein>
    <submittedName>
        <fullName evidence="2">MOSC domain-containing protein</fullName>
    </submittedName>
</protein>
<dbReference type="Proteomes" id="UP001168613">
    <property type="component" value="Unassembled WGS sequence"/>
</dbReference>
<evidence type="ECO:0000259" key="1">
    <source>
        <dbReference type="Pfam" id="PF03476"/>
    </source>
</evidence>
<organism evidence="2 3">
    <name type="scientific">Alcaligenes endophyticus</name>
    <dbReference type="NCBI Taxonomy" id="1929088"/>
    <lineage>
        <taxon>Bacteria</taxon>
        <taxon>Pseudomonadati</taxon>
        <taxon>Pseudomonadota</taxon>
        <taxon>Betaproteobacteria</taxon>
        <taxon>Burkholderiales</taxon>
        <taxon>Alcaligenaceae</taxon>
        <taxon>Alcaligenes</taxon>
    </lineage>
</organism>
<dbReference type="EMBL" id="JAJHNU010000004">
    <property type="protein sequence ID" value="MDN4122446.1"/>
    <property type="molecule type" value="Genomic_DNA"/>
</dbReference>
<proteinExistence type="predicted"/>
<reference evidence="2" key="1">
    <citation type="submission" date="2021-11" db="EMBL/GenBank/DDBJ databases">
        <title>Draft genome sequence of Alcaligenes endophyticus type strain CCUG 75668T.</title>
        <authorList>
            <person name="Salva-Serra F."/>
            <person name="Duran R.E."/>
            <person name="Seeger M."/>
            <person name="Moore E.R.B."/>
            <person name="Jaen-Luchoro D."/>
        </authorList>
    </citation>
    <scope>NUCLEOTIDE SEQUENCE</scope>
    <source>
        <strain evidence="2">CCUG 75668</strain>
    </source>
</reference>
<dbReference type="SUPFAM" id="SSF141673">
    <property type="entry name" value="MOSC N-terminal domain-like"/>
    <property type="match status" value="1"/>
</dbReference>
<comment type="caution">
    <text evidence="2">The sequence shown here is derived from an EMBL/GenBank/DDBJ whole genome shotgun (WGS) entry which is preliminary data.</text>
</comment>
<dbReference type="Pfam" id="PF03476">
    <property type="entry name" value="MOSC_N"/>
    <property type="match status" value="1"/>
</dbReference>
<feature type="domain" description="Molybdenum cofactor sulfurase middle" evidence="1">
    <location>
        <begin position="25"/>
        <end position="109"/>
    </location>
</feature>
<evidence type="ECO:0000313" key="2">
    <source>
        <dbReference type="EMBL" id="MDN4122446.1"/>
    </source>
</evidence>
<keyword evidence="3" id="KW-1185">Reference proteome</keyword>
<sequence>MSQTISPIQGAPGVKIEDALSYQHQWLLLSGQSLIDQNNCPALAQLEVAVRWGQLQLRAPGMMRLDIVLDVIEDDESVIEQHVVAGQALRLIDEGELAGAWFSNFLQQPVRLYKRL</sequence>
<evidence type="ECO:0000313" key="3">
    <source>
        <dbReference type="Proteomes" id="UP001168613"/>
    </source>
</evidence>
<dbReference type="RefSeq" id="WP_266123337.1">
    <property type="nucleotide sequence ID" value="NZ_JAJHNU010000004.1"/>
</dbReference>
<gene>
    <name evidence="2" type="ORF">LMS43_14215</name>
</gene>